<reference evidence="2" key="2">
    <citation type="submission" date="2021-04" db="EMBL/GenBank/DDBJ databases">
        <authorList>
            <person name="Gilroy R."/>
        </authorList>
    </citation>
    <scope>NUCLEOTIDE SEQUENCE</scope>
    <source>
        <strain evidence="2">ChiBcolR8-3208</strain>
    </source>
</reference>
<dbReference type="Gene3D" id="3.50.50.60">
    <property type="entry name" value="FAD/NAD(P)-binding domain"/>
    <property type="match status" value="2"/>
</dbReference>
<dbReference type="Proteomes" id="UP000824214">
    <property type="component" value="Unassembled WGS sequence"/>
</dbReference>
<dbReference type="InterPro" id="IPR049516">
    <property type="entry name" value="FAD-depend_C"/>
</dbReference>
<protein>
    <recommendedName>
        <fullName evidence="1">FAD-dependent protein C-terminal domain-containing protein</fullName>
    </recommendedName>
</protein>
<dbReference type="Gene3D" id="3.30.70.2700">
    <property type="match status" value="1"/>
</dbReference>
<dbReference type="SUPFAM" id="SSF51905">
    <property type="entry name" value="FAD/NAD(P)-binding domain"/>
    <property type="match status" value="1"/>
</dbReference>
<evidence type="ECO:0000259" key="1">
    <source>
        <dbReference type="Pfam" id="PF21688"/>
    </source>
</evidence>
<dbReference type="AlphaFoldDB" id="A0A9D2LZP2"/>
<proteinExistence type="predicted"/>
<evidence type="ECO:0000313" key="2">
    <source>
        <dbReference type="EMBL" id="HJB38467.1"/>
    </source>
</evidence>
<name>A0A9D2LZP2_9FIRM</name>
<organism evidence="2 3">
    <name type="scientific">Candidatus Acutalibacter ornithocaccae</name>
    <dbReference type="NCBI Taxonomy" id="2838416"/>
    <lineage>
        <taxon>Bacteria</taxon>
        <taxon>Bacillati</taxon>
        <taxon>Bacillota</taxon>
        <taxon>Clostridia</taxon>
        <taxon>Eubacteriales</taxon>
        <taxon>Acutalibacteraceae</taxon>
        <taxon>Acutalibacter</taxon>
    </lineage>
</organism>
<dbReference type="Pfam" id="PF21688">
    <property type="entry name" value="FAD-depend_C"/>
    <property type="match status" value="1"/>
</dbReference>
<dbReference type="PIRSF" id="PIRSF038984">
    <property type="entry name" value="FAD_binding_protein"/>
    <property type="match status" value="1"/>
</dbReference>
<dbReference type="PANTHER" id="PTHR42842:SF3">
    <property type="entry name" value="FAD_NAD(P)-BINDING OXIDOREDUCTASE FAMILY PROTEIN"/>
    <property type="match status" value="1"/>
</dbReference>
<dbReference type="InterPro" id="IPR028348">
    <property type="entry name" value="FAD-binding_protein"/>
</dbReference>
<sequence>MLKITGLKLPLGFREGDLKRAAAKQLRLPESAIGQVRLCKKSVDARKKDNVHFVCAVEAAIQGDEDRLLSRRRDNAVQKAEPYRYQPPQAGKLPQRPVVVGFGPAGMFAALLLAQCGQEPIVLERGQAVEERERAVQRFWKERVLDSQSNVQFGEGGAGTFSDGKLTTGTGDGRIRKVLEELVAAGAPEEILYEAKPHIGTDKLPGVVRSIRRQVIALGGEVRFSTQVTGFRLKEGRLVGLTLRTPAGEEALECSQVILAIGHSARDTFQELHRLGLPMEAKAFSVGARIEHPASLIDRAQYGDFAGHPALGAADYKLSCHLENGRGVYTFCMCPGGTVTGAASEEGGVVTNGMSAWARDGRNSNAALLVGVTPADFGAEGPLAGVAFQRQIERAAFRLAGGDYSAPAQRVADLLAGVPSKGFGGVLPTYEPGVVPGDIAQCLPSFVVDSMKAALPILGRRLRGFDSGDALLTAPETRSSSPVRILRDENCQSPLAQGLYPCGEGAGYAGGIVSAAVDGLRCAEAVLEKEKKYE</sequence>
<dbReference type="PANTHER" id="PTHR42842">
    <property type="entry name" value="FAD/NAD(P)-BINDING OXIDOREDUCTASE"/>
    <property type="match status" value="1"/>
</dbReference>
<evidence type="ECO:0000313" key="3">
    <source>
        <dbReference type="Proteomes" id="UP000824214"/>
    </source>
</evidence>
<accession>A0A9D2LZP2</accession>
<dbReference type="InterPro" id="IPR036188">
    <property type="entry name" value="FAD/NAD-bd_sf"/>
</dbReference>
<feature type="domain" description="FAD-dependent protein C-terminal" evidence="1">
    <location>
        <begin position="283"/>
        <end position="479"/>
    </location>
</feature>
<comment type="caution">
    <text evidence="2">The sequence shown here is derived from an EMBL/GenBank/DDBJ whole genome shotgun (WGS) entry which is preliminary data.</text>
</comment>
<gene>
    <name evidence="2" type="ORF">H9942_10465</name>
</gene>
<dbReference type="EMBL" id="DWXZ01000221">
    <property type="protein sequence ID" value="HJB38467.1"/>
    <property type="molecule type" value="Genomic_DNA"/>
</dbReference>
<reference evidence="2" key="1">
    <citation type="journal article" date="2021" name="PeerJ">
        <title>Extensive microbial diversity within the chicken gut microbiome revealed by metagenomics and culture.</title>
        <authorList>
            <person name="Gilroy R."/>
            <person name="Ravi A."/>
            <person name="Getino M."/>
            <person name="Pursley I."/>
            <person name="Horton D.L."/>
            <person name="Alikhan N.F."/>
            <person name="Baker D."/>
            <person name="Gharbi K."/>
            <person name="Hall N."/>
            <person name="Watson M."/>
            <person name="Adriaenssens E.M."/>
            <person name="Foster-Nyarko E."/>
            <person name="Jarju S."/>
            <person name="Secka A."/>
            <person name="Antonio M."/>
            <person name="Oren A."/>
            <person name="Chaudhuri R.R."/>
            <person name="La Ragione R."/>
            <person name="Hildebrand F."/>
            <person name="Pallen M.J."/>
        </authorList>
    </citation>
    <scope>NUCLEOTIDE SEQUENCE</scope>
    <source>
        <strain evidence="2">ChiBcolR8-3208</strain>
    </source>
</reference>